<dbReference type="Proteomes" id="UP000177785">
    <property type="component" value="Unassembled WGS sequence"/>
</dbReference>
<sequence>MKLRFIVGGVVLLLILGGAFVYAHVRSLPAGPTIRMTKNGFEPEEVTIQKGMRVTWVNEDSVPRWPASNLHPTHGIYPEFDPLEGIPPGASWSFVFDRVGSWRFHDHLLPQMKGTVYVGE</sequence>
<dbReference type="SUPFAM" id="SSF49503">
    <property type="entry name" value="Cupredoxins"/>
    <property type="match status" value="1"/>
</dbReference>
<reference evidence="1 2" key="1">
    <citation type="journal article" date="2016" name="Nat. Commun.">
        <title>Thousands of microbial genomes shed light on interconnected biogeochemical processes in an aquifer system.</title>
        <authorList>
            <person name="Anantharaman K."/>
            <person name="Brown C.T."/>
            <person name="Hug L.A."/>
            <person name="Sharon I."/>
            <person name="Castelle C.J."/>
            <person name="Probst A.J."/>
            <person name="Thomas B.C."/>
            <person name="Singh A."/>
            <person name="Wilkins M.J."/>
            <person name="Karaoz U."/>
            <person name="Brodie E.L."/>
            <person name="Williams K.H."/>
            <person name="Hubbard S.S."/>
            <person name="Banfield J.F."/>
        </authorList>
    </citation>
    <scope>NUCLEOTIDE SEQUENCE [LARGE SCALE GENOMIC DNA]</scope>
</reference>
<evidence type="ECO:0000313" key="2">
    <source>
        <dbReference type="Proteomes" id="UP000177785"/>
    </source>
</evidence>
<dbReference type="Gene3D" id="2.60.40.420">
    <property type="entry name" value="Cupredoxins - blue copper proteins"/>
    <property type="match status" value="1"/>
</dbReference>
<dbReference type="PANTHER" id="PTHR36507">
    <property type="entry name" value="BLL1555 PROTEIN"/>
    <property type="match status" value="1"/>
</dbReference>
<dbReference type="InterPro" id="IPR052721">
    <property type="entry name" value="ET_Amicyanin"/>
</dbReference>
<protein>
    <submittedName>
        <fullName evidence="1">Uncharacterized protein</fullName>
    </submittedName>
</protein>
<dbReference type="AlphaFoldDB" id="A0A1G2G4X6"/>
<accession>A0A1G2G4X6</accession>
<organism evidence="1 2">
    <name type="scientific">Candidatus Ryanbacteria bacterium RIFCSPHIGHO2_01_FULL_48_27</name>
    <dbReference type="NCBI Taxonomy" id="1802115"/>
    <lineage>
        <taxon>Bacteria</taxon>
        <taxon>Candidatus Ryaniibacteriota</taxon>
    </lineage>
</organism>
<dbReference type="PANTHER" id="PTHR36507:SF1">
    <property type="entry name" value="BLL1555 PROTEIN"/>
    <property type="match status" value="1"/>
</dbReference>
<proteinExistence type="predicted"/>
<dbReference type="STRING" id="1802115.A2756_03485"/>
<comment type="caution">
    <text evidence="1">The sequence shown here is derived from an EMBL/GenBank/DDBJ whole genome shotgun (WGS) entry which is preliminary data.</text>
</comment>
<name>A0A1G2G4X6_9BACT</name>
<gene>
    <name evidence="1" type="ORF">A2756_03485</name>
</gene>
<evidence type="ECO:0000313" key="1">
    <source>
        <dbReference type="EMBL" id="OGZ44908.1"/>
    </source>
</evidence>
<dbReference type="InterPro" id="IPR008972">
    <property type="entry name" value="Cupredoxin"/>
</dbReference>
<dbReference type="EMBL" id="MHNL01000011">
    <property type="protein sequence ID" value="OGZ44908.1"/>
    <property type="molecule type" value="Genomic_DNA"/>
</dbReference>